<name>A0ABS4AJN2_9PROT</name>
<accession>A0ABS4AJN2</accession>
<reference evidence="1 2" key="1">
    <citation type="submission" date="2021-03" db="EMBL/GenBank/DDBJ databases">
        <authorList>
            <person name="So Y."/>
        </authorList>
    </citation>
    <scope>NUCLEOTIDE SEQUENCE [LARGE SCALE GENOMIC DNA]</scope>
    <source>
        <strain evidence="1 2">SSH11</strain>
    </source>
</reference>
<dbReference type="Gene3D" id="2.130.10.10">
    <property type="entry name" value="YVTN repeat-like/Quinoprotein amine dehydrogenase"/>
    <property type="match status" value="1"/>
</dbReference>
<protein>
    <recommendedName>
        <fullName evidence="3">Oligogalacturonide lyase</fullName>
    </recommendedName>
</protein>
<comment type="caution">
    <text evidence="1">The sequence shown here is derived from an EMBL/GenBank/DDBJ whole genome shotgun (WGS) entry which is preliminary data.</text>
</comment>
<dbReference type="EMBL" id="JAGIZB010000028">
    <property type="protein sequence ID" value="MBP0447228.1"/>
    <property type="molecule type" value="Genomic_DNA"/>
</dbReference>
<evidence type="ECO:0000313" key="1">
    <source>
        <dbReference type="EMBL" id="MBP0447228.1"/>
    </source>
</evidence>
<evidence type="ECO:0000313" key="2">
    <source>
        <dbReference type="Proteomes" id="UP000681594"/>
    </source>
</evidence>
<organism evidence="1 2">
    <name type="scientific">Pararoseomonas baculiformis</name>
    <dbReference type="NCBI Taxonomy" id="2820812"/>
    <lineage>
        <taxon>Bacteria</taxon>
        <taxon>Pseudomonadati</taxon>
        <taxon>Pseudomonadota</taxon>
        <taxon>Alphaproteobacteria</taxon>
        <taxon>Acetobacterales</taxon>
        <taxon>Acetobacteraceae</taxon>
        <taxon>Pararoseomonas</taxon>
    </lineage>
</organism>
<sequence>MSDVLHKLTCSGDLFRSWICEESGVGRYLLRSGGGGGQQSLYFTKPCCDDGFNYLWFAWSRANGGHAWGGRMLGLVDLVQGEMRLLAELAFTDGSLAVLPETGDILWCNTSSVFRREPLLRCRPQRLGGLPVEMTRNRFVRRVATQLSVSGDGRKVFLDSQIGQRVVMATLDMETGGYEPHFSSAHVFNHAQFSPCEPDLVLLARDDDTDFTTGQSTPYDHRMFLYRLGGELTPIGPSGRSFGHEVWSADGKYIWFLDFRAGVMRLTVSSGEVELIWPGVGWHAQASRCGRYLVADHRINRGTGYSVRFVNCMTGKEVEIARMLVPTEDLLHTHPHPRFGARDSVITYTTTVRGRADLAVVPVASLLAATG</sequence>
<gene>
    <name evidence="1" type="ORF">J8J14_20855</name>
</gene>
<proteinExistence type="predicted"/>
<dbReference type="Proteomes" id="UP000681594">
    <property type="component" value="Unassembled WGS sequence"/>
</dbReference>
<keyword evidence="2" id="KW-1185">Reference proteome</keyword>
<dbReference type="SUPFAM" id="SSF82171">
    <property type="entry name" value="DPP6 N-terminal domain-like"/>
    <property type="match status" value="1"/>
</dbReference>
<evidence type="ECO:0008006" key="3">
    <source>
        <dbReference type="Google" id="ProtNLM"/>
    </source>
</evidence>
<dbReference type="InterPro" id="IPR015943">
    <property type="entry name" value="WD40/YVTN_repeat-like_dom_sf"/>
</dbReference>
<dbReference type="RefSeq" id="WP_209381497.1">
    <property type="nucleotide sequence ID" value="NZ_JAGIZB010000028.1"/>
</dbReference>